<dbReference type="CDD" id="cd00653">
    <property type="entry name" value="RNA_pol_B_RPB2"/>
    <property type="match status" value="1"/>
</dbReference>
<dbReference type="Gene3D" id="2.40.50.100">
    <property type="match status" value="1"/>
</dbReference>
<dbReference type="Gene3D" id="6.10.140.1670">
    <property type="match status" value="1"/>
</dbReference>
<evidence type="ECO:0000259" key="12">
    <source>
        <dbReference type="Pfam" id="PF04561"/>
    </source>
</evidence>
<dbReference type="Proteomes" id="UP000289784">
    <property type="component" value="Unassembled WGS sequence"/>
</dbReference>
<dbReference type="GO" id="GO:0006351">
    <property type="term" value="P:DNA-templated transcription"/>
    <property type="evidence" value="ECO:0007669"/>
    <property type="project" value="UniProtKB-UniRule"/>
</dbReference>
<evidence type="ECO:0000256" key="9">
    <source>
        <dbReference type="SAM" id="Coils"/>
    </source>
</evidence>
<evidence type="ECO:0000259" key="11">
    <source>
        <dbReference type="Pfam" id="PF04560"/>
    </source>
</evidence>
<protein>
    <recommendedName>
        <fullName evidence="6 8">DNA-directed RNA polymerase subunit beta</fullName>
        <shortName evidence="6">RNAP subunit beta</shortName>
        <ecNumber evidence="6 8">2.7.7.6</ecNumber>
    </recommendedName>
    <alternativeName>
        <fullName evidence="6">RNA polymerase subunit beta</fullName>
    </alternativeName>
    <alternativeName>
        <fullName evidence="6">Transcriptase subunit beta</fullName>
    </alternativeName>
</protein>
<dbReference type="Pfam" id="PF10385">
    <property type="entry name" value="RNA_pol_Rpb2_45"/>
    <property type="match status" value="1"/>
</dbReference>
<dbReference type="GO" id="GO:0003677">
    <property type="term" value="F:DNA binding"/>
    <property type="evidence" value="ECO:0007669"/>
    <property type="project" value="UniProtKB-UniRule"/>
</dbReference>
<evidence type="ECO:0000259" key="10">
    <source>
        <dbReference type="Pfam" id="PF00562"/>
    </source>
</evidence>
<evidence type="ECO:0000259" key="13">
    <source>
        <dbReference type="Pfam" id="PF04563"/>
    </source>
</evidence>
<dbReference type="FunFam" id="3.90.1800.10:FF:000001">
    <property type="entry name" value="DNA-directed RNA polymerase subunit beta"/>
    <property type="match status" value="1"/>
</dbReference>
<dbReference type="GO" id="GO:0032549">
    <property type="term" value="F:ribonucleoside binding"/>
    <property type="evidence" value="ECO:0007669"/>
    <property type="project" value="InterPro"/>
</dbReference>
<dbReference type="InterPro" id="IPR007644">
    <property type="entry name" value="RNA_pol_bsu_protrusion"/>
</dbReference>
<dbReference type="Gene3D" id="3.90.1100.10">
    <property type="match status" value="3"/>
</dbReference>
<dbReference type="InterPro" id="IPR007645">
    <property type="entry name" value="RNA_pol_Rpb2_3"/>
</dbReference>
<evidence type="ECO:0000256" key="4">
    <source>
        <dbReference type="ARBA" id="ARBA00023163"/>
    </source>
</evidence>
<gene>
    <name evidence="6 16" type="primary">rpoB</name>
    <name evidence="16" type="ORF">EPA99_18520</name>
</gene>
<dbReference type="NCBIfam" id="NF001616">
    <property type="entry name" value="PRK00405.1"/>
    <property type="match status" value="1"/>
</dbReference>
<dbReference type="EMBL" id="SAWZ01000019">
    <property type="protein sequence ID" value="RXQ98576.1"/>
    <property type="molecule type" value="Genomic_DNA"/>
</dbReference>
<dbReference type="GO" id="GO:0003899">
    <property type="term" value="F:DNA-directed RNA polymerase activity"/>
    <property type="evidence" value="ECO:0007669"/>
    <property type="project" value="UniProtKB-UniRule"/>
</dbReference>
<dbReference type="InterPro" id="IPR007120">
    <property type="entry name" value="DNA-dir_RNAP_su2_dom"/>
</dbReference>
<evidence type="ECO:0000256" key="5">
    <source>
        <dbReference type="ARBA" id="ARBA00048552"/>
    </source>
</evidence>
<evidence type="ECO:0000259" key="14">
    <source>
        <dbReference type="Pfam" id="PF04565"/>
    </source>
</evidence>
<keyword evidence="1 6" id="KW-0240">DNA-directed RNA polymerase</keyword>
<accession>A0A4Q1JQN8</accession>
<feature type="domain" description="RNA polymerase Rpb2" evidence="12">
    <location>
        <begin position="449"/>
        <end position="481"/>
    </location>
</feature>
<dbReference type="Pfam" id="PF00562">
    <property type="entry name" value="RNA_pol_Rpb2_6"/>
    <property type="match status" value="1"/>
</dbReference>
<dbReference type="InterPro" id="IPR007641">
    <property type="entry name" value="RNA_pol_Rpb2_7"/>
</dbReference>
<comment type="caution">
    <text evidence="16">The sequence shown here is derived from an EMBL/GenBank/DDBJ whole genome shotgun (WGS) entry which is preliminary data.</text>
</comment>
<dbReference type="PANTHER" id="PTHR20856">
    <property type="entry name" value="DNA-DIRECTED RNA POLYMERASE I SUBUNIT 2"/>
    <property type="match status" value="1"/>
</dbReference>
<feature type="domain" description="RNA polymerase beta subunit protrusion" evidence="13">
    <location>
        <begin position="28"/>
        <end position="526"/>
    </location>
</feature>
<evidence type="ECO:0000256" key="2">
    <source>
        <dbReference type="ARBA" id="ARBA00022679"/>
    </source>
</evidence>
<dbReference type="InterPro" id="IPR010243">
    <property type="entry name" value="RNA_pol_bsu_bac"/>
</dbReference>
<evidence type="ECO:0000259" key="15">
    <source>
        <dbReference type="Pfam" id="PF10385"/>
    </source>
</evidence>
<dbReference type="FunFam" id="2.40.50.150:FF:000001">
    <property type="entry name" value="DNA-directed RNA polymerase subunit beta"/>
    <property type="match status" value="1"/>
</dbReference>
<keyword evidence="9" id="KW-0175">Coiled coil</keyword>
<name>A0A4Q1JQN8_9GAMM</name>
<dbReference type="GO" id="GO:0000428">
    <property type="term" value="C:DNA-directed RNA polymerase complex"/>
    <property type="evidence" value="ECO:0007669"/>
    <property type="project" value="UniProtKB-KW"/>
</dbReference>
<comment type="function">
    <text evidence="6 8">DNA-dependent RNA polymerase catalyzes the transcription of DNA into RNA using the four ribonucleoside triphosphates as substrates.</text>
</comment>
<evidence type="ECO:0000256" key="1">
    <source>
        <dbReference type="ARBA" id="ARBA00022478"/>
    </source>
</evidence>
<dbReference type="FunFam" id="2.40.50.100:FF:000006">
    <property type="entry name" value="DNA-directed RNA polymerase subunit beta"/>
    <property type="match status" value="1"/>
</dbReference>
<dbReference type="Pfam" id="PF04565">
    <property type="entry name" value="RNA_pol_Rpb2_3"/>
    <property type="match status" value="1"/>
</dbReference>
<reference evidence="16 17" key="1">
    <citation type="submission" date="2019-01" db="EMBL/GenBank/DDBJ databases">
        <title>Pseudoxanthomonas composti sp. nov., isolated from compost.</title>
        <authorList>
            <person name="Yang G."/>
        </authorList>
    </citation>
    <scope>NUCLEOTIDE SEQUENCE [LARGE SCALE GENOMIC DNA]</scope>
    <source>
        <strain evidence="16 17">GSS15</strain>
    </source>
</reference>
<comment type="catalytic activity">
    <reaction evidence="5 6 8">
        <text>RNA(n) + a ribonucleoside 5'-triphosphate = RNA(n+1) + diphosphate</text>
        <dbReference type="Rhea" id="RHEA:21248"/>
        <dbReference type="Rhea" id="RHEA-COMP:14527"/>
        <dbReference type="Rhea" id="RHEA-COMP:17342"/>
        <dbReference type="ChEBI" id="CHEBI:33019"/>
        <dbReference type="ChEBI" id="CHEBI:61557"/>
        <dbReference type="ChEBI" id="CHEBI:140395"/>
        <dbReference type="EC" id="2.7.7.6"/>
    </reaction>
</comment>
<dbReference type="Gene3D" id="3.90.1110.10">
    <property type="entry name" value="RNA polymerase Rpb2, domain 2"/>
    <property type="match status" value="1"/>
</dbReference>
<dbReference type="FunFam" id="3.90.1110.10:FF:000001">
    <property type="entry name" value="DNA-directed RNA polymerase subunit beta"/>
    <property type="match status" value="1"/>
</dbReference>
<dbReference type="Gene3D" id="2.40.270.10">
    <property type="entry name" value="DNA-directed RNA polymerase, subunit 2, domain 6"/>
    <property type="match status" value="1"/>
</dbReference>
<dbReference type="InterPro" id="IPR007642">
    <property type="entry name" value="RNA_pol_Rpb2_2"/>
</dbReference>
<feature type="domain" description="DNA-directed RNA polymerase beta subunit external 1" evidence="15">
    <location>
        <begin position="618"/>
        <end position="683"/>
    </location>
</feature>
<dbReference type="InterPro" id="IPR007121">
    <property type="entry name" value="RNA_pol_bsu_CS"/>
</dbReference>
<dbReference type="Pfam" id="PF04561">
    <property type="entry name" value="RNA_pol_Rpb2_2"/>
    <property type="match status" value="3"/>
</dbReference>
<sequence length="1395" mass="155452">MTTYSFTEKKRIRKDFGKQRSILEVPFLLAIQVDSYREFLQENIEPAKREDRGLHAALKSVFPISSYSGNAALEYVGYKLGEPVFDERECRQRGMSYGAPLRVTVRLVIYDRESSTKAIKYVKEQEVYLGEIPLMTENGTFIVNGTERVIVSQLHRSPGVFFDHDRGKTHSSGKLLYSARIIPYRGSWLDFEFDPKDALFTRIDRRRKLPVTILLRALGYSNEEMLNHFFEINTFHILSEGVQLELVAERLRGETLGFDLADGDKVIVEAGKRITARHVKQLEAAGVAALAVPDDYLVGRILSHDVIDASTGELLANANDEITDEQLTKFRAAGVEAVGTLWVNDLDRGAYLSNTLRIDPTRTQLEALVEIYRMMRPGEPPTKDAAQNLFHNLFFTFERYDLSSVGRMKFNRRVGRKETTGESVLYDHKYFSVRNEEESKRLVATNGETSDILDVISVLTEIRNGRGVVDDIDHLGNRRVRSVGEMAENVFRVGLVRVERAVKERLSMAESEGLTPQELINAKPVAAAIKEFFGSSQLSQFMDQNNPLSEVTHKRRVSALGPGGLTRERAGFEVRDVHPTHYGRVCTIETPEGPNIGLINSLAVYARTNSYGFLETPYRKVVDGVITDEIEYLSAIEENEYVIAQANALTDAKGALTEQFVPCRFQGESLLKPPLDVHFMDVSPMQTVSIAAALVPFLEHDDANRALMGANMQRQAVPTLRAQKPLVGTGIERAVARDSGVTVNARRGGVIEQIDAGRIVVKVVEDEISGEHDAGVDIYNLIKYTRSNQNTCINQRPRVNVGDVVSRGDVLADGPSTDIGELALGQNMLIAFMPWNGYNFEDSILLSERVVEEDRYTTIHIEELTCVARDTKLGPEEISADIPNVSESALNRLDESGVVYIGAEVRAGDIMVGKVTPKGESQLTPEEKLLRAIFGEKASDVKDSSLRVPPGMDGTVIDVQVFTRDGIEKDKRARQIEDSEIKRVKKDFDDQFRILESAIFARLRSQLVGKVANGGPGLKKGDGISDEYLDGLKKSDWFAIRMKDDDAADAIERAQKQIQAHEKEFERRFADKRGKITAGDDLAPGVLKMVKVFLAVKRRIQPGDKMAGRHGNKGVVSNVVPVEDMPYMADGQTVDIALNPLGVPSRMNIGQILEVHLGWAAKGLGKRIQNMLDQQRAVSELREFLGKIYNHDSALAGDRVELDQFTDAELIELAKNLTDGVPMATPVFDGAHEDELRAMLNLAYPDGAPETELLGFNASKTQMQLYDGRTGEAFDRKTTVGYMHYLKLNHLVDDKMHARSTGPYSLVTQQPLGGKAQFGGQRFGEMEVWALEAYGAAHTLQEMLTVKSDDVQGRNQMYKNIVDGEHETVAGMPESFNVLVKEIRSLAINMELEDN</sequence>
<feature type="domain" description="RNA polymerase Rpb2" evidence="14">
    <location>
        <begin position="540"/>
        <end position="607"/>
    </location>
</feature>
<evidence type="ECO:0000313" key="16">
    <source>
        <dbReference type="EMBL" id="RXQ98576.1"/>
    </source>
</evidence>
<dbReference type="InterPro" id="IPR037034">
    <property type="entry name" value="RNA_pol_Rpb2_2_sf"/>
</dbReference>
<dbReference type="Pfam" id="PF04563">
    <property type="entry name" value="RNA_pol_Rpb2_1"/>
    <property type="match status" value="1"/>
</dbReference>
<keyword evidence="2 6" id="KW-0808">Transferase</keyword>
<dbReference type="Gene3D" id="3.90.1800.10">
    <property type="entry name" value="RNA polymerase alpha subunit dimerisation domain"/>
    <property type="match status" value="1"/>
</dbReference>
<dbReference type="Gene3D" id="2.40.50.150">
    <property type="match status" value="1"/>
</dbReference>
<dbReference type="InterPro" id="IPR037033">
    <property type="entry name" value="DNA-dir_RNAP_su2_hyb_sf"/>
</dbReference>
<evidence type="ECO:0000256" key="6">
    <source>
        <dbReference type="HAMAP-Rule" id="MF_01321"/>
    </source>
</evidence>
<evidence type="ECO:0000256" key="3">
    <source>
        <dbReference type="ARBA" id="ARBA00022695"/>
    </source>
</evidence>
<keyword evidence="17" id="KW-1185">Reference proteome</keyword>
<comment type="subunit">
    <text evidence="6 8">The RNAP catalytic core consists of 2 alpha, 1 beta, 1 beta' and 1 omega subunit. When a sigma factor is associated with the core the holoenzyme is formed, which can initiate transcription.</text>
</comment>
<keyword evidence="3 6" id="KW-0548">Nucleotidyltransferase</keyword>
<proteinExistence type="inferred from homology"/>
<keyword evidence="4 6" id="KW-0804">Transcription</keyword>
<dbReference type="RefSeq" id="WP_129472744.1">
    <property type="nucleotide sequence ID" value="NZ_SAWZ01000019.1"/>
</dbReference>
<feature type="domain" description="RNA polymerase Rpb2" evidence="11">
    <location>
        <begin position="1319"/>
        <end position="1393"/>
    </location>
</feature>
<dbReference type="InterPro" id="IPR015712">
    <property type="entry name" value="DNA-dir_RNA_pol_su2"/>
</dbReference>
<dbReference type="OrthoDB" id="9803954at2"/>
<feature type="domain" description="RNA polymerase Rpb2" evidence="12">
    <location>
        <begin position="156"/>
        <end position="230"/>
    </location>
</feature>
<feature type="coiled-coil region" evidence="9">
    <location>
        <begin position="1044"/>
        <end position="1071"/>
    </location>
</feature>
<evidence type="ECO:0000256" key="8">
    <source>
        <dbReference type="RuleBase" id="RU363031"/>
    </source>
</evidence>
<evidence type="ECO:0000313" key="17">
    <source>
        <dbReference type="Proteomes" id="UP000289784"/>
    </source>
</evidence>
<dbReference type="HAMAP" id="MF_01321">
    <property type="entry name" value="RNApol_bact_RpoB"/>
    <property type="match status" value="1"/>
</dbReference>
<dbReference type="InterPro" id="IPR019462">
    <property type="entry name" value="DNA-dir_RNA_pol_bsu_external_1"/>
</dbReference>
<feature type="domain" description="DNA-directed RNA polymerase subunit 2 hybrid-binding" evidence="10">
    <location>
        <begin position="745"/>
        <end position="1317"/>
    </location>
</feature>
<dbReference type="Pfam" id="PF04560">
    <property type="entry name" value="RNA_pol_Rpb2_7"/>
    <property type="match status" value="1"/>
</dbReference>
<feature type="domain" description="RNA polymerase Rpb2" evidence="12">
    <location>
        <begin position="361"/>
        <end position="419"/>
    </location>
</feature>
<organism evidence="16 17">
    <name type="scientific">Pseudoxanthomonas composti</name>
    <dbReference type="NCBI Taxonomy" id="2137479"/>
    <lineage>
        <taxon>Bacteria</taxon>
        <taxon>Pseudomonadati</taxon>
        <taxon>Pseudomonadota</taxon>
        <taxon>Gammaproteobacteria</taxon>
        <taxon>Lysobacterales</taxon>
        <taxon>Lysobacteraceae</taxon>
        <taxon>Pseudoxanthomonas</taxon>
    </lineage>
</organism>
<dbReference type="SUPFAM" id="SSF64484">
    <property type="entry name" value="beta and beta-prime subunits of DNA dependent RNA-polymerase"/>
    <property type="match status" value="1"/>
</dbReference>
<dbReference type="InterPro" id="IPR014724">
    <property type="entry name" value="RNA_pol_RPB2_OB-fold"/>
</dbReference>
<dbReference type="NCBIfam" id="TIGR02013">
    <property type="entry name" value="rpoB"/>
    <property type="match status" value="1"/>
</dbReference>
<evidence type="ECO:0000256" key="7">
    <source>
        <dbReference type="RuleBase" id="RU000434"/>
    </source>
</evidence>
<comment type="similarity">
    <text evidence="6 7">Belongs to the RNA polymerase beta chain family.</text>
</comment>
<dbReference type="EC" id="2.7.7.6" evidence="6 8"/>
<dbReference type="PROSITE" id="PS01166">
    <property type="entry name" value="RNA_POL_BETA"/>
    <property type="match status" value="1"/>
</dbReference>